<dbReference type="EMBL" id="JAQOUE010000002">
    <property type="protein sequence ID" value="MDT7043933.1"/>
    <property type="molecule type" value="Genomic_DNA"/>
</dbReference>
<accession>A0ABU3KCB3</accession>
<organism evidence="2 3">
    <name type="scientific">Candidatus Nitronereus thalassa</name>
    <dbReference type="NCBI Taxonomy" id="3020898"/>
    <lineage>
        <taxon>Bacteria</taxon>
        <taxon>Pseudomonadati</taxon>
        <taxon>Nitrospirota</taxon>
        <taxon>Nitrospiria</taxon>
        <taxon>Nitrospirales</taxon>
        <taxon>Nitrospiraceae</taxon>
        <taxon>Candidatus Nitronereus</taxon>
    </lineage>
</organism>
<evidence type="ECO:0000256" key="1">
    <source>
        <dbReference type="SAM" id="SignalP"/>
    </source>
</evidence>
<feature type="chain" id="PRO_5047179759" evidence="1">
    <location>
        <begin position="25"/>
        <end position="146"/>
    </location>
</feature>
<evidence type="ECO:0000313" key="2">
    <source>
        <dbReference type="EMBL" id="MDT7043933.1"/>
    </source>
</evidence>
<keyword evidence="3" id="KW-1185">Reference proteome</keyword>
<comment type="caution">
    <text evidence="2">The sequence shown here is derived from an EMBL/GenBank/DDBJ whole genome shotgun (WGS) entry which is preliminary data.</text>
</comment>
<dbReference type="RefSeq" id="WP_313834519.1">
    <property type="nucleotide sequence ID" value="NZ_JAQOUE010000002.1"/>
</dbReference>
<keyword evidence="1" id="KW-0732">Signal</keyword>
<proteinExistence type="predicted"/>
<dbReference type="Proteomes" id="UP001250932">
    <property type="component" value="Unassembled WGS sequence"/>
</dbReference>
<evidence type="ECO:0000313" key="3">
    <source>
        <dbReference type="Proteomes" id="UP001250932"/>
    </source>
</evidence>
<reference evidence="2 3" key="1">
    <citation type="journal article" date="2023" name="ISME J.">
        <title>Cultivation and genomic characterization of novel and ubiquitous marine nitrite-oxidizing bacteria from the Nitrospirales.</title>
        <authorList>
            <person name="Mueller A.J."/>
            <person name="Daebeler A."/>
            <person name="Herbold C.W."/>
            <person name="Kirkegaard R.H."/>
            <person name="Daims H."/>
        </authorList>
    </citation>
    <scope>NUCLEOTIDE SEQUENCE [LARGE SCALE GENOMIC DNA]</scope>
    <source>
        <strain evidence="2 3">EB</strain>
    </source>
</reference>
<name>A0ABU3KCB3_9BACT</name>
<feature type="signal peptide" evidence="1">
    <location>
        <begin position="1"/>
        <end position="24"/>
    </location>
</feature>
<gene>
    <name evidence="2" type="ORF">PPG34_16395</name>
</gene>
<sequence length="146" mass="16661">MRDVWVPIGIACLSLMSVPMVVQAQSDRSTHEADHLEDEDVEVLETVHVHGFKLNKDQQLGPVPKYTPWPTMPPSLNGKEIDDWMKIRILVSKTAETTVVVLQPAKHRQLNLEGLHALKQWTFDPQMDGDDFVDGELTVRIHFRTK</sequence>
<dbReference type="Gene3D" id="3.30.1150.10">
    <property type="match status" value="1"/>
</dbReference>
<protein>
    <submittedName>
        <fullName evidence="2">Energy transducer TonB</fullName>
    </submittedName>
</protein>